<dbReference type="InterPro" id="IPR037459">
    <property type="entry name" value="RhgT-like"/>
</dbReference>
<comment type="caution">
    <text evidence="4">The sequence shown here is derived from an EMBL/GenBank/DDBJ whole genome shotgun (WGS) entry which is preliminary data.</text>
</comment>
<accession>A0A3A9ZC54</accession>
<evidence type="ECO:0000313" key="5">
    <source>
        <dbReference type="Proteomes" id="UP000272474"/>
    </source>
</evidence>
<evidence type="ECO:0000313" key="4">
    <source>
        <dbReference type="EMBL" id="RKN44917.1"/>
    </source>
</evidence>
<dbReference type="SUPFAM" id="SSF52266">
    <property type="entry name" value="SGNH hydrolase"/>
    <property type="match status" value="1"/>
</dbReference>
<keyword evidence="5" id="KW-1185">Reference proteome</keyword>
<keyword evidence="2" id="KW-0378">Hydrolase</keyword>
<name>A0A3A9ZC54_9ACTN</name>
<dbReference type="InterPro" id="IPR036514">
    <property type="entry name" value="SGNH_hydro_sf"/>
</dbReference>
<dbReference type="Proteomes" id="UP000272474">
    <property type="component" value="Unassembled WGS sequence"/>
</dbReference>
<dbReference type="Gene3D" id="3.40.50.1110">
    <property type="entry name" value="SGNH hydrolase"/>
    <property type="match status" value="1"/>
</dbReference>
<evidence type="ECO:0000259" key="3">
    <source>
        <dbReference type="Pfam" id="PF13472"/>
    </source>
</evidence>
<dbReference type="PANTHER" id="PTHR43695">
    <property type="entry name" value="PUTATIVE (AFU_ORTHOLOGUE AFUA_2G17250)-RELATED"/>
    <property type="match status" value="1"/>
</dbReference>
<evidence type="ECO:0000256" key="2">
    <source>
        <dbReference type="ARBA" id="ARBA00022801"/>
    </source>
</evidence>
<dbReference type="AlphaFoldDB" id="A0A3A9ZC54"/>
<dbReference type="Pfam" id="PF13472">
    <property type="entry name" value="Lipase_GDSL_2"/>
    <property type="match status" value="1"/>
</dbReference>
<dbReference type="EMBL" id="RBAL01000003">
    <property type="protein sequence ID" value="RKN44917.1"/>
    <property type="molecule type" value="Genomic_DNA"/>
</dbReference>
<organism evidence="4 5">
    <name type="scientific">Streptomyces hoynatensis</name>
    <dbReference type="NCBI Taxonomy" id="1141874"/>
    <lineage>
        <taxon>Bacteria</taxon>
        <taxon>Bacillati</taxon>
        <taxon>Actinomycetota</taxon>
        <taxon>Actinomycetes</taxon>
        <taxon>Kitasatosporales</taxon>
        <taxon>Streptomycetaceae</taxon>
        <taxon>Streptomyces</taxon>
    </lineage>
</organism>
<comment type="similarity">
    <text evidence="1">Belongs to the 'GDSL' lipolytic enzyme family.</text>
</comment>
<dbReference type="RefSeq" id="WP_120676777.1">
    <property type="nucleotide sequence ID" value="NZ_RBAL01000003.1"/>
</dbReference>
<evidence type="ECO:0000256" key="1">
    <source>
        <dbReference type="ARBA" id="ARBA00008668"/>
    </source>
</evidence>
<dbReference type="PANTHER" id="PTHR43695:SF1">
    <property type="entry name" value="RHAMNOGALACTURONAN ACETYLESTERASE"/>
    <property type="match status" value="1"/>
</dbReference>
<dbReference type="GO" id="GO:0016787">
    <property type="term" value="F:hydrolase activity"/>
    <property type="evidence" value="ECO:0007669"/>
    <property type="project" value="UniProtKB-KW"/>
</dbReference>
<gene>
    <name evidence="4" type="ORF">D7294_07360</name>
</gene>
<dbReference type="OrthoDB" id="9802318at2"/>
<protein>
    <submittedName>
        <fullName evidence="4">Rhamnogalacturonan acetylesterase</fullName>
    </submittedName>
</protein>
<proteinExistence type="inferred from homology"/>
<dbReference type="CDD" id="cd01821">
    <property type="entry name" value="Rhamnogalacturan_acetylesterase_like"/>
    <property type="match status" value="1"/>
</dbReference>
<dbReference type="InterPro" id="IPR013830">
    <property type="entry name" value="SGNH_hydro"/>
</dbReference>
<feature type="domain" description="SGNH hydrolase-type esterase" evidence="3">
    <location>
        <begin position="19"/>
        <end position="198"/>
    </location>
</feature>
<sequence length="260" mass="27940">MTALPAAGEPAAARTLFLVGDSTAAVKPRSAAPAAGWGMALPFFCAPGVAVDNHAFDSRSSRSFLAEGRLEPVLGALAPGDLLLIQFGHNDQKAEDPARFTEPFGSYRRHLLRYVRAARERGGRPVLLTPVERRSFGASGRALPTHGEYPAAVRDLAAAERVPLLDVQAQTLALWQRLGPEGTQDAFLWLEPGAHPNHPQGARDDVHLGPRGAAEVARLVARGLRAAGLLAAAEVCRLDEEVPDGWLTWPERRPHTRGSR</sequence>
<reference evidence="4 5" key="1">
    <citation type="journal article" date="2014" name="Int. J. Syst. Evol. Microbiol.">
        <title>Streptomyces hoynatensis sp. nov., isolated from deep marine sediment.</title>
        <authorList>
            <person name="Veyisoglu A."/>
            <person name="Sahin N."/>
        </authorList>
    </citation>
    <scope>NUCLEOTIDE SEQUENCE [LARGE SCALE GENOMIC DNA]</scope>
    <source>
        <strain evidence="4 5">KCTC 29097</strain>
    </source>
</reference>